<feature type="region of interest" description="Disordered" evidence="1">
    <location>
        <begin position="1"/>
        <end position="29"/>
    </location>
</feature>
<evidence type="ECO:0000313" key="2">
    <source>
        <dbReference type="EMBL" id="SUG28786.1"/>
    </source>
</evidence>
<organism evidence="2 3">
    <name type="scientific">Salmonella enterica subsp. arizonae</name>
    <dbReference type="NCBI Taxonomy" id="59203"/>
    <lineage>
        <taxon>Bacteria</taxon>
        <taxon>Pseudomonadati</taxon>
        <taxon>Pseudomonadota</taxon>
        <taxon>Gammaproteobacteria</taxon>
        <taxon>Enterobacterales</taxon>
        <taxon>Enterobacteriaceae</taxon>
        <taxon>Salmonella</taxon>
    </lineage>
</organism>
<reference evidence="2 3" key="1">
    <citation type="submission" date="2018-06" db="EMBL/GenBank/DDBJ databases">
        <authorList>
            <consortium name="Pathogen Informatics"/>
            <person name="Doyle S."/>
        </authorList>
    </citation>
    <scope>NUCLEOTIDE SEQUENCE [LARGE SCALE GENOMIC DNA]</scope>
    <source>
        <strain evidence="2 3">NCTC7303</strain>
    </source>
</reference>
<name>A0A379SIF1_SALER</name>
<sequence length="96" mass="10924">MSAVWTDVTRMRSREEKKNEENRRSTRELSLANRREYSSLRYHTGLLMTVCDGHEQGACLTHFGANAFKVGGGVYARTGHRFSDGDMNFFAIPQHA</sequence>
<dbReference type="Proteomes" id="UP000255443">
    <property type="component" value="Unassembled WGS sequence"/>
</dbReference>
<dbReference type="AlphaFoldDB" id="A0A379SIF1"/>
<feature type="compositionally biased region" description="Basic and acidic residues" evidence="1">
    <location>
        <begin position="9"/>
        <end position="29"/>
    </location>
</feature>
<protein>
    <submittedName>
        <fullName evidence="2">Uncharacterized protein</fullName>
    </submittedName>
</protein>
<gene>
    <name evidence="2" type="ORF">NCTC7303_00931</name>
</gene>
<evidence type="ECO:0000313" key="3">
    <source>
        <dbReference type="Proteomes" id="UP000255443"/>
    </source>
</evidence>
<accession>A0A379SIF1</accession>
<evidence type="ECO:0000256" key="1">
    <source>
        <dbReference type="SAM" id="MobiDB-lite"/>
    </source>
</evidence>
<proteinExistence type="predicted"/>
<dbReference type="EMBL" id="UGXC01000002">
    <property type="protein sequence ID" value="SUG28786.1"/>
    <property type="molecule type" value="Genomic_DNA"/>
</dbReference>